<dbReference type="Gene3D" id="3.40.50.720">
    <property type="entry name" value="NAD(P)-binding Rossmann-like Domain"/>
    <property type="match status" value="1"/>
</dbReference>
<evidence type="ECO:0000256" key="1">
    <source>
        <dbReference type="ARBA" id="ARBA00006484"/>
    </source>
</evidence>
<gene>
    <name evidence="4" type="primary">sadH</name>
    <name evidence="4" type="ORF">NFRAN_1871</name>
</gene>
<evidence type="ECO:0000256" key="3">
    <source>
        <dbReference type="RuleBase" id="RU000363"/>
    </source>
</evidence>
<dbReference type="InterPro" id="IPR002347">
    <property type="entry name" value="SDR_fam"/>
</dbReference>
<proteinExistence type="inferred from homology"/>
<evidence type="ECO:0000313" key="5">
    <source>
        <dbReference type="Proteomes" id="UP000294299"/>
    </source>
</evidence>
<dbReference type="GO" id="GO:0016491">
    <property type="term" value="F:oxidoreductase activity"/>
    <property type="evidence" value="ECO:0007669"/>
    <property type="project" value="UniProtKB-KW"/>
</dbReference>
<dbReference type="PANTHER" id="PTHR44196:SF1">
    <property type="entry name" value="DEHYDROGENASE_REDUCTASE SDR FAMILY MEMBER 7B"/>
    <property type="match status" value="1"/>
</dbReference>
<dbReference type="PROSITE" id="PS00061">
    <property type="entry name" value="ADH_SHORT"/>
    <property type="match status" value="1"/>
</dbReference>
<name>A0A484IAC0_9ARCH</name>
<dbReference type="GO" id="GO:0016020">
    <property type="term" value="C:membrane"/>
    <property type="evidence" value="ECO:0007669"/>
    <property type="project" value="TreeGrafter"/>
</dbReference>
<reference evidence="4 5" key="1">
    <citation type="submission" date="2019-02" db="EMBL/GenBank/DDBJ databases">
        <authorList>
            <person name="Lehtovirta-Morley E L."/>
        </authorList>
    </citation>
    <scope>NUCLEOTIDE SEQUENCE [LARGE SCALE GENOMIC DNA]</scope>
    <source>
        <strain evidence="4">NFRAN1</strain>
    </source>
</reference>
<dbReference type="PRINTS" id="PR00081">
    <property type="entry name" value="GDHRDH"/>
</dbReference>
<dbReference type="Pfam" id="PF00106">
    <property type="entry name" value="adh_short"/>
    <property type="match status" value="1"/>
</dbReference>
<dbReference type="AlphaFoldDB" id="A0A484IAC0"/>
<evidence type="ECO:0000256" key="2">
    <source>
        <dbReference type="ARBA" id="ARBA00023002"/>
    </source>
</evidence>
<dbReference type="PANTHER" id="PTHR44196">
    <property type="entry name" value="DEHYDROGENASE/REDUCTASE SDR FAMILY MEMBER 7B"/>
    <property type="match status" value="1"/>
</dbReference>
<dbReference type="PRINTS" id="PR00080">
    <property type="entry name" value="SDRFAMILY"/>
</dbReference>
<keyword evidence="2 4" id="KW-0560">Oxidoreductase</keyword>
<dbReference type="Proteomes" id="UP000294299">
    <property type="component" value="Chromosome NFRAN"/>
</dbReference>
<dbReference type="CDD" id="cd05233">
    <property type="entry name" value="SDR_c"/>
    <property type="match status" value="1"/>
</dbReference>
<dbReference type="InterPro" id="IPR036291">
    <property type="entry name" value="NAD(P)-bd_dom_sf"/>
</dbReference>
<comment type="similarity">
    <text evidence="1 3">Belongs to the short-chain dehydrogenases/reductases (SDR) family.</text>
</comment>
<evidence type="ECO:0000313" key="4">
    <source>
        <dbReference type="EMBL" id="VFJ14193.1"/>
    </source>
</evidence>
<dbReference type="InterPro" id="IPR020904">
    <property type="entry name" value="Sc_DH/Rdtase_CS"/>
</dbReference>
<dbReference type="RefSeq" id="WP_134484429.1">
    <property type="nucleotide sequence ID" value="NZ_LR216287.1"/>
</dbReference>
<protein>
    <submittedName>
        <fullName evidence="4">Putative oxidoreductase SadH</fullName>
        <ecNumber evidence="4">1.-.-.-</ecNumber>
    </submittedName>
</protein>
<dbReference type="GeneID" id="39421175"/>
<sequence length="263" mass="29406">MGILQELLKNKIVLITGASSGIGRCIANDFSRFQLKSMILIARNQSRLSETASSIKQSFEILPFSCDVSKKEEVNHLGKFILDRYGYIDILVNNAGIGLFGRVEKISIEEIEQVSFTNYFGMIYFTKIFLDSMIKRKAGHIINIASLAASFGIPGMAAYCGSKFAMLGFSESLRRELKETGVKVSVISPIGVKTNFFNNEHFDFKFPMKYMLKPEKVSQAVLSSITSNSFQTFVPTIAGLSVPFKSCFPSLVDLIIEHQFRKM</sequence>
<dbReference type="OrthoDB" id="24596at2157"/>
<dbReference type="EC" id="1.-.-.-" evidence="4"/>
<organism evidence="4 5">
    <name type="scientific">Candidatus Nitrosocosmicus franklandianus</name>
    <dbReference type="NCBI Taxonomy" id="1798806"/>
    <lineage>
        <taxon>Archaea</taxon>
        <taxon>Nitrososphaerota</taxon>
        <taxon>Nitrososphaeria</taxon>
        <taxon>Nitrososphaerales</taxon>
        <taxon>Nitrososphaeraceae</taxon>
        <taxon>Candidatus Nitrosocosmicus</taxon>
    </lineage>
</organism>
<dbReference type="EMBL" id="LR216287">
    <property type="protein sequence ID" value="VFJ14193.1"/>
    <property type="molecule type" value="Genomic_DNA"/>
</dbReference>
<dbReference type="KEGG" id="nfn:NFRAN_1871"/>
<dbReference type="SUPFAM" id="SSF51735">
    <property type="entry name" value="NAD(P)-binding Rossmann-fold domains"/>
    <property type="match status" value="1"/>
</dbReference>
<accession>A0A484IAC0</accession>
<dbReference type="PIRSF" id="PIRSF000126">
    <property type="entry name" value="11-beta-HSD1"/>
    <property type="match status" value="1"/>
</dbReference>
<keyword evidence="5" id="KW-1185">Reference proteome</keyword>